<feature type="transmembrane region" description="Helical" evidence="1">
    <location>
        <begin position="255"/>
        <end position="276"/>
    </location>
</feature>
<dbReference type="OrthoDB" id="157646at2"/>
<keyword evidence="1" id="KW-0812">Transmembrane</keyword>
<feature type="transmembrane region" description="Helical" evidence="1">
    <location>
        <begin position="230"/>
        <end position="249"/>
    </location>
</feature>
<proteinExistence type="predicted"/>
<evidence type="ECO:0000259" key="2">
    <source>
        <dbReference type="Pfam" id="PF07853"/>
    </source>
</evidence>
<comment type="caution">
    <text evidence="4">The sequence shown here is derived from an EMBL/GenBank/DDBJ whole genome shotgun (WGS) entry which is preliminary data.</text>
</comment>
<organism evidence="4 5">
    <name type="scientific">Sporolactobacillus inulinus CASD</name>
    <dbReference type="NCBI Taxonomy" id="1069536"/>
    <lineage>
        <taxon>Bacteria</taxon>
        <taxon>Bacillati</taxon>
        <taxon>Bacillota</taxon>
        <taxon>Bacilli</taxon>
        <taxon>Bacillales</taxon>
        <taxon>Sporolactobacillaceae</taxon>
        <taxon>Sporolactobacillus</taxon>
    </lineage>
</organism>
<dbReference type="EMBL" id="AFVQ02000037">
    <property type="protein sequence ID" value="KLI03455.1"/>
    <property type="molecule type" value="Genomic_DNA"/>
</dbReference>
<keyword evidence="1" id="KW-1133">Transmembrane helix</keyword>
<evidence type="ECO:0000313" key="4">
    <source>
        <dbReference type="EMBL" id="KLI03455.1"/>
    </source>
</evidence>
<feature type="transmembrane region" description="Helical" evidence="1">
    <location>
        <begin position="183"/>
        <end position="204"/>
    </location>
</feature>
<dbReference type="STRING" id="1069536.SINU_02680"/>
<feature type="transmembrane region" description="Helical" evidence="1">
    <location>
        <begin position="52"/>
        <end position="73"/>
    </location>
</feature>
<accession>A0A0U1QRM5</accession>
<feature type="domain" description="DUF1648" evidence="2">
    <location>
        <begin position="148"/>
        <end position="192"/>
    </location>
</feature>
<dbReference type="InterPro" id="IPR043831">
    <property type="entry name" value="DUF5808"/>
</dbReference>
<dbReference type="GO" id="GO:0009636">
    <property type="term" value="P:response to toxic substance"/>
    <property type="evidence" value="ECO:0007669"/>
    <property type="project" value="TreeGrafter"/>
</dbReference>
<dbReference type="Pfam" id="PF19124">
    <property type="entry name" value="DUF5808"/>
    <property type="match status" value="1"/>
</dbReference>
<feature type="domain" description="DUF5808" evidence="3">
    <location>
        <begin position="307"/>
        <end position="331"/>
    </location>
</feature>
<dbReference type="PANTHER" id="PTHR37810:SF9">
    <property type="entry name" value="MEMBRANE PROTEIN"/>
    <property type="match status" value="1"/>
</dbReference>
<sequence>MSSLLLIGTFFIVACLFIAQPWFARKNVFFGVVFANDQVRNHPTAQNITRRYLIESIGTALILLVLLIVARLFSSRELVLAIACNLIFFALLALETLLFIRGNTGMRRLKKQLQPNPQLSTNKISVAIGRNARENVLPLRWLLLLLPFFIATLVVACFGYPYMPDSIPVHFGLTGPDRWAAKSWLTVLNPVFFQLIFGALILFVRRAPASVKGNPNAAPGYAAYRKMLNLILILFCLATQSIFFLMVASPLLHVHYVWFLIIGVLDFGLMLAMFLIHARFVRRKTASGSILDDDDKWIGGIFYFNRSDPSLFIEKRVGIGYTVNMARPLVWIIPAAIIIMTVLLSLH</sequence>
<keyword evidence="1" id="KW-0472">Membrane</keyword>
<feature type="transmembrane region" description="Helical" evidence="1">
    <location>
        <begin position="329"/>
        <end position="346"/>
    </location>
</feature>
<feature type="transmembrane region" description="Helical" evidence="1">
    <location>
        <begin position="79"/>
        <end position="100"/>
    </location>
</feature>
<evidence type="ECO:0000313" key="5">
    <source>
        <dbReference type="Proteomes" id="UP000035553"/>
    </source>
</evidence>
<gene>
    <name evidence="4" type="ORF">SINU_02680</name>
</gene>
<evidence type="ECO:0000256" key="1">
    <source>
        <dbReference type="SAM" id="Phobius"/>
    </source>
</evidence>
<dbReference type="PANTHER" id="PTHR37810">
    <property type="entry name" value="IMMUNITY PROTEIN SDPI"/>
    <property type="match status" value="1"/>
</dbReference>
<feature type="transmembrane region" description="Helical" evidence="1">
    <location>
        <begin position="141"/>
        <end position="163"/>
    </location>
</feature>
<evidence type="ECO:0008006" key="6">
    <source>
        <dbReference type="Google" id="ProtNLM"/>
    </source>
</evidence>
<reference evidence="4 5" key="1">
    <citation type="journal article" date="2011" name="J. Bacteriol.">
        <title>Draft genome sequence of Sporolactobacillus inulinus strain CASD, an efficient D-lactic acid-producing bacterium with high-concentration lactate tolerance capability.</title>
        <authorList>
            <person name="Yu B."/>
            <person name="Su F."/>
            <person name="Wang L."/>
            <person name="Xu K."/>
            <person name="Zhao B."/>
            <person name="Xu P."/>
        </authorList>
    </citation>
    <scope>NUCLEOTIDE SEQUENCE [LARGE SCALE GENOMIC DNA]</scope>
    <source>
        <strain evidence="4 5">CASD</strain>
    </source>
</reference>
<dbReference type="RefSeq" id="WP_010023775.1">
    <property type="nucleotide sequence ID" value="NZ_AFVQ02000037.1"/>
</dbReference>
<feature type="transmembrane region" description="Helical" evidence="1">
    <location>
        <begin position="6"/>
        <end position="24"/>
    </location>
</feature>
<dbReference type="Pfam" id="PF07853">
    <property type="entry name" value="DUF1648"/>
    <property type="match status" value="1"/>
</dbReference>
<protein>
    <recommendedName>
        <fullName evidence="6">DUF1648 domain-containing protein</fullName>
    </recommendedName>
</protein>
<dbReference type="Proteomes" id="UP000035553">
    <property type="component" value="Unassembled WGS sequence"/>
</dbReference>
<dbReference type="InterPro" id="IPR012867">
    <property type="entry name" value="DUF1648"/>
</dbReference>
<dbReference type="AlphaFoldDB" id="A0A0U1QRM5"/>
<name>A0A0U1QRM5_9BACL</name>
<evidence type="ECO:0000259" key="3">
    <source>
        <dbReference type="Pfam" id="PF19124"/>
    </source>
</evidence>
<keyword evidence="5" id="KW-1185">Reference proteome</keyword>